<dbReference type="OrthoDB" id="3245657at2759"/>
<feature type="compositionally biased region" description="Low complexity" evidence="1">
    <location>
        <begin position="214"/>
        <end position="236"/>
    </location>
</feature>
<proteinExistence type="predicted"/>
<keyword evidence="5" id="KW-1185">Reference proteome</keyword>
<reference evidence="4" key="1">
    <citation type="submission" date="2020-05" db="EMBL/GenBank/DDBJ databases">
        <title>Mycena genomes resolve the evolution of fungal bioluminescence.</title>
        <authorList>
            <person name="Tsai I.J."/>
        </authorList>
    </citation>
    <scope>NUCLEOTIDE SEQUENCE</scope>
    <source>
        <strain evidence="4">171206Taipei</strain>
    </source>
</reference>
<keyword evidence="2" id="KW-0812">Transmembrane</keyword>
<sequence>MLQLLLVLALCIFRVQTTLVNITIDDTDPHAWTWKGDWRAYESGNTVCNDGCWAHPDPSKVYGSSWHDGQFSSGTFTAQGVAVYIYGVDVSQPQGPPGNVSFFLKNSAVSGYHVVGTAPGYTYNSLYFSAQALDASSPFTVQWTLRASVGGVGGLGLFDYAVVTVERPDPPPPAPPPPPPSPTGNNADAAATSSVRTTTTPTTHSSTSEKRDISPSSGTSAGSGSTVGTSTTKTSSITSIAQSTTLAPVPSNLIFPTPHRSQTGYIVGGVVGGIIFLVILVGGLCYWKRRSHHPQTALEPAPFQSQSQSFLLDQLKNSKLEASMSTHSLNGLATSNISTGSLQGREAEFERRLRDLEARALDPPAYS</sequence>
<dbReference type="EMBL" id="JACAZF010000001">
    <property type="protein sequence ID" value="KAF7316301.1"/>
    <property type="molecule type" value="Genomic_DNA"/>
</dbReference>
<keyword evidence="2" id="KW-1133">Transmembrane helix</keyword>
<feature type="signal peptide" evidence="3">
    <location>
        <begin position="1"/>
        <end position="17"/>
    </location>
</feature>
<keyword evidence="3" id="KW-0732">Signal</keyword>
<dbReference type="RefSeq" id="XP_037226324.1">
    <property type="nucleotide sequence ID" value="XM_037358414.1"/>
</dbReference>
<evidence type="ECO:0000256" key="1">
    <source>
        <dbReference type="SAM" id="MobiDB-lite"/>
    </source>
</evidence>
<feature type="compositionally biased region" description="Pro residues" evidence="1">
    <location>
        <begin position="170"/>
        <end position="182"/>
    </location>
</feature>
<dbReference type="GeneID" id="59340930"/>
<accession>A0A8H6TGK5</accession>
<keyword evidence="2" id="KW-0472">Membrane</keyword>
<gene>
    <name evidence="4" type="ORF">MIND_00148800</name>
</gene>
<feature type="chain" id="PRO_5034820952" evidence="3">
    <location>
        <begin position="18"/>
        <end position="367"/>
    </location>
</feature>
<evidence type="ECO:0000313" key="5">
    <source>
        <dbReference type="Proteomes" id="UP000636479"/>
    </source>
</evidence>
<dbReference type="Proteomes" id="UP000636479">
    <property type="component" value="Unassembled WGS sequence"/>
</dbReference>
<dbReference type="AlphaFoldDB" id="A0A8H6TGK5"/>
<organism evidence="4 5">
    <name type="scientific">Mycena indigotica</name>
    <dbReference type="NCBI Taxonomy" id="2126181"/>
    <lineage>
        <taxon>Eukaryota</taxon>
        <taxon>Fungi</taxon>
        <taxon>Dikarya</taxon>
        <taxon>Basidiomycota</taxon>
        <taxon>Agaricomycotina</taxon>
        <taxon>Agaricomycetes</taxon>
        <taxon>Agaricomycetidae</taxon>
        <taxon>Agaricales</taxon>
        <taxon>Marasmiineae</taxon>
        <taxon>Mycenaceae</taxon>
        <taxon>Mycena</taxon>
    </lineage>
</organism>
<name>A0A8H6TGK5_9AGAR</name>
<protein>
    <submittedName>
        <fullName evidence="4">Uncharacterized protein</fullName>
    </submittedName>
</protein>
<comment type="caution">
    <text evidence="4">The sequence shown here is derived from an EMBL/GenBank/DDBJ whole genome shotgun (WGS) entry which is preliminary data.</text>
</comment>
<evidence type="ECO:0000313" key="4">
    <source>
        <dbReference type="EMBL" id="KAF7316301.1"/>
    </source>
</evidence>
<feature type="compositionally biased region" description="Low complexity" evidence="1">
    <location>
        <begin position="192"/>
        <end position="206"/>
    </location>
</feature>
<evidence type="ECO:0000256" key="2">
    <source>
        <dbReference type="SAM" id="Phobius"/>
    </source>
</evidence>
<feature type="region of interest" description="Disordered" evidence="1">
    <location>
        <begin position="166"/>
        <end position="236"/>
    </location>
</feature>
<feature type="transmembrane region" description="Helical" evidence="2">
    <location>
        <begin position="265"/>
        <end position="287"/>
    </location>
</feature>
<evidence type="ECO:0000256" key="3">
    <source>
        <dbReference type="SAM" id="SignalP"/>
    </source>
</evidence>